<dbReference type="AlphaFoldDB" id="A0A1B0DAE2"/>
<evidence type="ECO:0000256" key="1">
    <source>
        <dbReference type="ARBA" id="ARBA00004236"/>
    </source>
</evidence>
<comment type="subcellular location">
    <subcellularLocation>
        <location evidence="4">Cell junction</location>
        <location evidence="4">Focal adhesion</location>
    </subcellularLocation>
    <subcellularLocation>
        <location evidence="1">Cell membrane</location>
    </subcellularLocation>
    <subcellularLocation>
        <location evidence="5">Cell projection</location>
        <location evidence="5">Dendrite</location>
    </subcellularLocation>
    <subcellularLocation>
        <location evidence="9">Cell projection</location>
        <location evidence="9">Dendritic spine</location>
    </subcellularLocation>
    <subcellularLocation>
        <location evidence="7">Cell projection</location>
        <location evidence="7">Lamellipodium</location>
    </subcellularLocation>
    <subcellularLocation>
        <location evidence="6">Cell projection</location>
        <location evidence="6">Ruffle</location>
    </subcellularLocation>
    <subcellularLocation>
        <location evidence="8">Cytoplasm</location>
        <location evidence="8">Cell cortex</location>
    </subcellularLocation>
    <subcellularLocation>
        <location evidence="3">Cytoplasm</location>
        <location evidence="3">Cytoskeleton</location>
    </subcellularLocation>
    <subcellularLocation>
        <location evidence="2">Endoplasmic reticulum</location>
    </subcellularLocation>
    <subcellularLocation>
        <location evidence="10">Membrane</location>
        <location evidence="10">Clathrin-coated pit</location>
    </subcellularLocation>
</comment>
<dbReference type="EMBL" id="AJVK01029018">
    <property type="status" value="NOT_ANNOTATED_CDS"/>
    <property type="molecule type" value="Genomic_DNA"/>
</dbReference>
<organism evidence="26 27">
    <name type="scientific">Phlebotomus papatasi</name>
    <name type="common">Sandfly</name>
    <dbReference type="NCBI Taxonomy" id="29031"/>
    <lineage>
        <taxon>Eukaryota</taxon>
        <taxon>Metazoa</taxon>
        <taxon>Ecdysozoa</taxon>
        <taxon>Arthropoda</taxon>
        <taxon>Hexapoda</taxon>
        <taxon>Insecta</taxon>
        <taxon>Pterygota</taxon>
        <taxon>Neoptera</taxon>
        <taxon>Endopterygota</taxon>
        <taxon>Diptera</taxon>
        <taxon>Nematocera</taxon>
        <taxon>Psychodoidea</taxon>
        <taxon>Psychodidae</taxon>
        <taxon>Phlebotomus</taxon>
        <taxon>Phlebotomus</taxon>
    </lineage>
</organism>
<reference evidence="26" key="1">
    <citation type="submission" date="2022-08" db="UniProtKB">
        <authorList>
            <consortium name="EnsemblMetazoa"/>
        </authorList>
    </citation>
    <scope>IDENTIFICATION</scope>
    <source>
        <strain evidence="26">Israel</strain>
    </source>
</reference>
<dbReference type="GO" id="GO:0001726">
    <property type="term" value="C:ruffle"/>
    <property type="evidence" value="ECO:0007669"/>
    <property type="project" value="UniProtKB-SubCell"/>
</dbReference>
<dbReference type="PRINTS" id="PR00499">
    <property type="entry name" value="P67PHOX"/>
</dbReference>
<feature type="region of interest" description="Disordered" evidence="25">
    <location>
        <begin position="1"/>
        <end position="38"/>
    </location>
</feature>
<dbReference type="PANTHER" id="PTHR10829">
    <property type="entry name" value="CORTACTIN AND DREBRIN"/>
    <property type="match status" value="1"/>
</dbReference>
<sequence>MSVNRGYEDDSQKEVDIIEPKRNHQNHQESEPPDEGTLLSGIQTYFSDEKVLIPQIEKVHEEVKEEPRVASVQPDIIPENDRIDPPASFASDSVQEDTQQIVTNSQEIPEEAIYQNLADYIEDTGLKAVALYDYQAAAEDEISFDPEDLITHIEMIDEGWWRGLCKNRYGLFPANYVQLQQ</sequence>
<keyword evidence="22" id="KW-0168">Coated pit</keyword>
<dbReference type="InterPro" id="IPR036028">
    <property type="entry name" value="SH3-like_dom_sf"/>
</dbReference>
<dbReference type="GO" id="GO:0005884">
    <property type="term" value="C:actin filament"/>
    <property type="evidence" value="ECO:0007669"/>
    <property type="project" value="TreeGrafter"/>
</dbReference>
<dbReference type="Proteomes" id="UP000092462">
    <property type="component" value="Unassembled WGS sequence"/>
</dbReference>
<dbReference type="GO" id="GO:0005783">
    <property type="term" value="C:endoplasmic reticulum"/>
    <property type="evidence" value="ECO:0007669"/>
    <property type="project" value="UniProtKB-SubCell"/>
</dbReference>
<keyword evidence="17" id="KW-0256">Endoplasmic reticulum</keyword>
<dbReference type="PANTHER" id="PTHR10829:SF25">
    <property type="entry name" value="DREBRIN-LIKE PROTEIN"/>
    <property type="match status" value="1"/>
</dbReference>
<keyword evidence="15" id="KW-0254">Endocytosis</keyword>
<keyword evidence="18" id="KW-0965">Cell junction</keyword>
<evidence type="ECO:0000256" key="19">
    <source>
        <dbReference type="ARBA" id="ARBA00023018"/>
    </source>
</evidence>
<proteinExistence type="predicted"/>
<evidence type="ECO:0000256" key="7">
    <source>
        <dbReference type="ARBA" id="ARBA00004510"/>
    </source>
</evidence>
<keyword evidence="23" id="KW-0206">Cytoskeleton</keyword>
<dbReference type="GO" id="GO:0098974">
    <property type="term" value="P:postsynaptic actin cytoskeleton organization"/>
    <property type="evidence" value="ECO:0007669"/>
    <property type="project" value="TreeGrafter"/>
</dbReference>
<dbReference type="EnsemblMetazoa" id="PPAI004647-RA">
    <property type="protein sequence ID" value="PPAI004647-PA"/>
    <property type="gene ID" value="PPAI004647"/>
</dbReference>
<keyword evidence="24" id="KW-0966">Cell projection</keyword>
<evidence type="ECO:0000256" key="14">
    <source>
        <dbReference type="ARBA" id="ARBA00022553"/>
    </source>
</evidence>
<keyword evidence="20" id="KW-0175">Coiled coil</keyword>
<dbReference type="CDD" id="cd11959">
    <property type="entry name" value="SH3_Cortactin"/>
    <property type="match status" value="1"/>
</dbReference>
<dbReference type="InterPro" id="IPR001452">
    <property type="entry name" value="SH3_domain"/>
</dbReference>
<evidence type="ECO:0000256" key="8">
    <source>
        <dbReference type="ARBA" id="ARBA00004544"/>
    </source>
</evidence>
<accession>A0A1B0DAE2</accession>
<dbReference type="VEuPathDB" id="VectorBase:PPAPM1_009410"/>
<protein>
    <submittedName>
        <fullName evidence="26">Uncharacterized protein</fullName>
    </submittedName>
</protein>
<evidence type="ECO:0000256" key="15">
    <source>
        <dbReference type="ARBA" id="ARBA00022583"/>
    </source>
</evidence>
<dbReference type="PROSITE" id="PS50002">
    <property type="entry name" value="SH3"/>
    <property type="match status" value="1"/>
</dbReference>
<keyword evidence="13" id="KW-0963">Cytoplasm</keyword>
<name>A0A1B0DAE2_PHLPP</name>
<evidence type="ECO:0000256" key="10">
    <source>
        <dbReference type="ARBA" id="ARBA00004600"/>
    </source>
</evidence>
<dbReference type="PRINTS" id="PR00452">
    <property type="entry name" value="SH3DOMAIN"/>
</dbReference>
<dbReference type="SMART" id="SM00326">
    <property type="entry name" value="SH3"/>
    <property type="match status" value="1"/>
</dbReference>
<dbReference type="FunFam" id="2.30.30.40:FF:000087">
    <property type="entry name" value="Src substrate cortactin"/>
    <property type="match status" value="1"/>
</dbReference>
<dbReference type="GO" id="GO:0030864">
    <property type="term" value="C:cortical actin cytoskeleton"/>
    <property type="evidence" value="ECO:0007669"/>
    <property type="project" value="TreeGrafter"/>
</dbReference>
<dbReference type="GO" id="GO:0043197">
    <property type="term" value="C:dendritic spine"/>
    <property type="evidence" value="ECO:0007669"/>
    <property type="project" value="UniProtKB-SubCell"/>
</dbReference>
<dbReference type="GO" id="GO:0006897">
    <property type="term" value="P:endocytosis"/>
    <property type="evidence" value="ECO:0007669"/>
    <property type="project" value="UniProtKB-KW"/>
</dbReference>
<feature type="region of interest" description="Disordered" evidence="25">
    <location>
        <begin position="63"/>
        <end position="94"/>
    </location>
</feature>
<dbReference type="VEuPathDB" id="VectorBase:PPAPM1_005369"/>
<keyword evidence="11" id="KW-0728">SH3 domain</keyword>
<evidence type="ECO:0000313" key="27">
    <source>
        <dbReference type="Proteomes" id="UP000092462"/>
    </source>
</evidence>
<dbReference type="GO" id="GO:0005905">
    <property type="term" value="C:clathrin-coated pit"/>
    <property type="evidence" value="ECO:0007669"/>
    <property type="project" value="UniProtKB-SubCell"/>
</dbReference>
<feature type="compositionally biased region" description="Basic and acidic residues" evidence="25">
    <location>
        <begin position="1"/>
        <end position="30"/>
    </location>
</feature>
<dbReference type="GO" id="GO:0005925">
    <property type="term" value="C:focal adhesion"/>
    <property type="evidence" value="ECO:0007669"/>
    <property type="project" value="UniProtKB-SubCell"/>
</dbReference>
<evidence type="ECO:0000256" key="12">
    <source>
        <dbReference type="ARBA" id="ARBA00022475"/>
    </source>
</evidence>
<dbReference type="InterPro" id="IPR035716">
    <property type="entry name" value="Cortactin_SH3"/>
</dbReference>
<keyword evidence="12" id="KW-1003">Cell membrane</keyword>
<evidence type="ECO:0000256" key="18">
    <source>
        <dbReference type="ARBA" id="ARBA00022949"/>
    </source>
</evidence>
<dbReference type="GO" id="GO:0030027">
    <property type="term" value="C:lamellipodium"/>
    <property type="evidence" value="ECO:0007669"/>
    <property type="project" value="UniProtKB-SubCell"/>
</dbReference>
<evidence type="ECO:0000256" key="24">
    <source>
        <dbReference type="ARBA" id="ARBA00023273"/>
    </source>
</evidence>
<evidence type="ECO:0000256" key="13">
    <source>
        <dbReference type="ARBA" id="ARBA00022490"/>
    </source>
</evidence>
<dbReference type="GO" id="GO:0048812">
    <property type="term" value="P:neuron projection morphogenesis"/>
    <property type="evidence" value="ECO:0007669"/>
    <property type="project" value="TreeGrafter"/>
</dbReference>
<keyword evidence="27" id="KW-1185">Reference proteome</keyword>
<dbReference type="GO" id="GO:0045211">
    <property type="term" value="C:postsynaptic membrane"/>
    <property type="evidence" value="ECO:0007669"/>
    <property type="project" value="TreeGrafter"/>
</dbReference>
<evidence type="ECO:0000256" key="16">
    <source>
        <dbReference type="ARBA" id="ARBA00022737"/>
    </source>
</evidence>
<evidence type="ECO:0000313" key="26">
    <source>
        <dbReference type="EnsemblMetazoa" id="PPAI004647-PA"/>
    </source>
</evidence>
<evidence type="ECO:0000256" key="11">
    <source>
        <dbReference type="ARBA" id="ARBA00022443"/>
    </source>
</evidence>
<dbReference type="Pfam" id="PF00018">
    <property type="entry name" value="SH3_1"/>
    <property type="match status" value="1"/>
</dbReference>
<dbReference type="Gene3D" id="2.30.30.40">
    <property type="entry name" value="SH3 Domains"/>
    <property type="match status" value="1"/>
</dbReference>
<evidence type="ECO:0000256" key="21">
    <source>
        <dbReference type="ARBA" id="ARBA00023136"/>
    </source>
</evidence>
<keyword evidence="19" id="KW-0770">Synapse</keyword>
<dbReference type="GO" id="GO:0045773">
    <property type="term" value="P:positive regulation of axon extension"/>
    <property type="evidence" value="ECO:0007669"/>
    <property type="project" value="TreeGrafter"/>
</dbReference>
<evidence type="ECO:0000256" key="5">
    <source>
        <dbReference type="ARBA" id="ARBA00004279"/>
    </source>
</evidence>
<evidence type="ECO:0000256" key="17">
    <source>
        <dbReference type="ARBA" id="ARBA00022824"/>
    </source>
</evidence>
<evidence type="ECO:0000256" key="22">
    <source>
        <dbReference type="ARBA" id="ARBA00023176"/>
    </source>
</evidence>
<evidence type="ECO:0000256" key="3">
    <source>
        <dbReference type="ARBA" id="ARBA00004245"/>
    </source>
</evidence>
<dbReference type="GO" id="GO:0014069">
    <property type="term" value="C:postsynaptic density"/>
    <property type="evidence" value="ECO:0007669"/>
    <property type="project" value="TreeGrafter"/>
</dbReference>
<evidence type="ECO:0000256" key="20">
    <source>
        <dbReference type="ARBA" id="ARBA00023054"/>
    </source>
</evidence>
<keyword evidence="21" id="KW-0472">Membrane</keyword>
<dbReference type="GO" id="GO:0030427">
    <property type="term" value="C:site of polarized growth"/>
    <property type="evidence" value="ECO:0007669"/>
    <property type="project" value="TreeGrafter"/>
</dbReference>
<dbReference type="GO" id="GO:0051015">
    <property type="term" value="F:actin filament binding"/>
    <property type="evidence" value="ECO:0007669"/>
    <property type="project" value="TreeGrafter"/>
</dbReference>
<evidence type="ECO:0000256" key="23">
    <source>
        <dbReference type="ARBA" id="ARBA00023212"/>
    </source>
</evidence>
<dbReference type="VEuPathDB" id="VectorBase:PPAI004647"/>
<evidence type="ECO:0000256" key="2">
    <source>
        <dbReference type="ARBA" id="ARBA00004240"/>
    </source>
</evidence>
<keyword evidence="16" id="KW-0677">Repeat</keyword>
<keyword evidence="14" id="KW-0597">Phosphoprotein</keyword>
<evidence type="ECO:0000256" key="4">
    <source>
        <dbReference type="ARBA" id="ARBA00004246"/>
    </source>
</evidence>
<dbReference type="GO" id="GO:0030833">
    <property type="term" value="P:regulation of actin filament polymerization"/>
    <property type="evidence" value="ECO:0007669"/>
    <property type="project" value="TreeGrafter"/>
</dbReference>
<evidence type="ECO:0000256" key="9">
    <source>
        <dbReference type="ARBA" id="ARBA00004552"/>
    </source>
</evidence>
<dbReference type="SUPFAM" id="SSF50044">
    <property type="entry name" value="SH3-domain"/>
    <property type="match status" value="1"/>
</dbReference>
<evidence type="ECO:0000256" key="25">
    <source>
        <dbReference type="SAM" id="MobiDB-lite"/>
    </source>
</evidence>
<evidence type="ECO:0000256" key="6">
    <source>
        <dbReference type="ARBA" id="ARBA00004466"/>
    </source>
</evidence>